<keyword evidence="10" id="KW-1185">Reference proteome</keyword>
<dbReference type="Proteomes" id="UP001064632">
    <property type="component" value="Chromosome"/>
</dbReference>
<dbReference type="Pfam" id="PF02415">
    <property type="entry name" value="Chlam_PMP"/>
    <property type="match status" value="2"/>
</dbReference>
<dbReference type="PROSITE" id="PS51318">
    <property type="entry name" value="TAT"/>
    <property type="match status" value="1"/>
</dbReference>
<feature type="signal peptide" evidence="8">
    <location>
        <begin position="1"/>
        <end position="32"/>
    </location>
</feature>
<name>A0ABY6BGX7_9GAMM</name>
<organism evidence="9 10">
    <name type="scientific">Tahibacter amnicola</name>
    <dbReference type="NCBI Taxonomy" id="2976241"/>
    <lineage>
        <taxon>Bacteria</taxon>
        <taxon>Pseudomonadati</taxon>
        <taxon>Pseudomonadota</taxon>
        <taxon>Gammaproteobacteria</taxon>
        <taxon>Lysobacterales</taxon>
        <taxon>Rhodanobacteraceae</taxon>
        <taxon>Tahibacter</taxon>
    </lineage>
</organism>
<sequence length="524" mass="50952">MHQSNTRREAGAALLRAAILAGLGIIALPAAAATYTVTTLADNGAGSLRDAVEQANRSPGADTITFQSALTGTLTLTSGEIVIFDDLTVTGPGASRLTLSGNQASRVFAIDAPAMAATAITVSLSGLSFVDGKSLDEGGAILVADANLSLNASEFRNNNALRGGAVHAFPSDAATTIAVSQCVFTNNSAIEDGGALGAQDVEGVTISNSRFSNNQAAHHGGAAYLRAVTMEIAGSRFDTNQGATSPSGVGGSAGGGAVRLIGAKLTAVTTITSSVFSNNTTANGAGGALSMNVGTAMLDKVQATGNSAGLTGGAISAYAIALGVTNSTLAGNTATGSGGGIDFVISGGLTLTNATISGNTSTSGNGGGIQSGSGTTLALTAATVVGNTASTGGGVSRQGTAATVRNSIVANNNAPSGPDLSGAFTPNASLIRNGSGATLSAGNGNLPAGTDPLLGPLAVNGGPTLSMMPGTSSPVLNAGDTTTSGLPGTDQRGLARIAGGRIDIGAVERQSPEDVIFRGVFQSP</sequence>
<protein>
    <recommendedName>
        <fullName evidence="11">Outer membrane repeat protein</fullName>
    </recommendedName>
</protein>
<keyword evidence="6" id="KW-0472">Membrane</keyword>
<evidence type="ECO:0000256" key="7">
    <source>
        <dbReference type="ARBA" id="ARBA00023237"/>
    </source>
</evidence>
<proteinExistence type="predicted"/>
<evidence type="ECO:0000256" key="4">
    <source>
        <dbReference type="ARBA" id="ARBA00022525"/>
    </source>
</evidence>
<dbReference type="InterPro" id="IPR059226">
    <property type="entry name" value="Choice_anch_Q_dom"/>
</dbReference>
<dbReference type="InterPro" id="IPR006311">
    <property type="entry name" value="TAT_signal"/>
</dbReference>
<dbReference type="InterPro" id="IPR022441">
    <property type="entry name" value="Para_beta_helix_rpt-2"/>
</dbReference>
<evidence type="ECO:0000256" key="1">
    <source>
        <dbReference type="ARBA" id="ARBA00004196"/>
    </source>
</evidence>
<comment type="subcellular location">
    <subcellularLocation>
        <location evidence="1">Cell envelope</location>
    </subcellularLocation>
    <subcellularLocation>
        <location evidence="2">Cell outer membrane</location>
    </subcellularLocation>
    <subcellularLocation>
        <location evidence="3">Secreted</location>
    </subcellularLocation>
</comment>
<dbReference type="InterPro" id="IPR003368">
    <property type="entry name" value="POMP_repeat"/>
</dbReference>
<dbReference type="InterPro" id="IPR011050">
    <property type="entry name" value="Pectin_lyase_fold/virulence"/>
</dbReference>
<evidence type="ECO:0000313" key="9">
    <source>
        <dbReference type="EMBL" id="UXI69032.1"/>
    </source>
</evidence>
<evidence type="ECO:0000256" key="5">
    <source>
        <dbReference type="ARBA" id="ARBA00022729"/>
    </source>
</evidence>
<gene>
    <name evidence="9" type="ORF">N4264_05090</name>
</gene>
<dbReference type="NCBIfam" id="NF041518">
    <property type="entry name" value="choice_anch_Q"/>
    <property type="match status" value="1"/>
</dbReference>
<dbReference type="InterPro" id="IPR006626">
    <property type="entry name" value="PbH1"/>
</dbReference>
<dbReference type="PANTHER" id="PTHR11319">
    <property type="entry name" value="G PROTEIN-COUPLED RECEPTOR-RELATED"/>
    <property type="match status" value="1"/>
</dbReference>
<accession>A0ABY6BGX7</accession>
<feature type="chain" id="PRO_5047351386" description="Outer membrane repeat protein" evidence="8">
    <location>
        <begin position="33"/>
        <end position="524"/>
    </location>
</feature>
<dbReference type="SMART" id="SM00710">
    <property type="entry name" value="PbH1"/>
    <property type="match status" value="4"/>
</dbReference>
<evidence type="ECO:0000256" key="2">
    <source>
        <dbReference type="ARBA" id="ARBA00004442"/>
    </source>
</evidence>
<dbReference type="PANTHER" id="PTHR11319:SF35">
    <property type="entry name" value="OUTER MEMBRANE PROTEIN PMPC-RELATED"/>
    <property type="match status" value="1"/>
</dbReference>
<evidence type="ECO:0000256" key="6">
    <source>
        <dbReference type="ARBA" id="ARBA00023136"/>
    </source>
</evidence>
<evidence type="ECO:0000256" key="3">
    <source>
        <dbReference type="ARBA" id="ARBA00004613"/>
    </source>
</evidence>
<keyword evidence="5 8" id="KW-0732">Signal</keyword>
<keyword evidence="7" id="KW-0998">Cell outer membrane</keyword>
<keyword evidence="4" id="KW-0964">Secreted</keyword>
<dbReference type="EMBL" id="CP104694">
    <property type="protein sequence ID" value="UXI69032.1"/>
    <property type="molecule type" value="Genomic_DNA"/>
</dbReference>
<reference evidence="9" key="1">
    <citation type="submission" date="2022-09" db="EMBL/GenBank/DDBJ databases">
        <title>Tahibacter sp. nov., isolated from a fresh water.</title>
        <authorList>
            <person name="Baek J.H."/>
            <person name="Lee J.K."/>
            <person name="Kim J.M."/>
            <person name="Jeon C.O."/>
        </authorList>
    </citation>
    <scope>NUCLEOTIDE SEQUENCE</scope>
    <source>
        <strain evidence="9">W38</strain>
    </source>
</reference>
<evidence type="ECO:0008006" key="11">
    <source>
        <dbReference type="Google" id="ProtNLM"/>
    </source>
</evidence>
<dbReference type="NCBIfam" id="TIGR03804">
    <property type="entry name" value="para_beta_helix"/>
    <property type="match status" value="1"/>
</dbReference>
<dbReference type="SUPFAM" id="SSF51126">
    <property type="entry name" value="Pectin lyase-like"/>
    <property type="match status" value="2"/>
</dbReference>
<evidence type="ECO:0000313" key="10">
    <source>
        <dbReference type="Proteomes" id="UP001064632"/>
    </source>
</evidence>
<evidence type="ECO:0000256" key="8">
    <source>
        <dbReference type="SAM" id="SignalP"/>
    </source>
</evidence>
<dbReference type="RefSeq" id="WP_261695990.1">
    <property type="nucleotide sequence ID" value="NZ_CP104694.1"/>
</dbReference>